<organism evidence="1">
    <name type="scientific">viral metagenome</name>
    <dbReference type="NCBI Taxonomy" id="1070528"/>
    <lineage>
        <taxon>unclassified sequences</taxon>
        <taxon>metagenomes</taxon>
        <taxon>organismal metagenomes</taxon>
    </lineage>
</organism>
<name>A0A6H1Z6W2_9ZZZZ</name>
<accession>A0A6H1Z6W2</accession>
<proteinExistence type="predicted"/>
<evidence type="ECO:0000313" key="1">
    <source>
        <dbReference type="EMBL" id="QJA43202.1"/>
    </source>
</evidence>
<dbReference type="AlphaFoldDB" id="A0A6H1Z6W2"/>
<sequence length="1113" mass="121224">MLDNIEPPPGFVLDAPESNLPPFDIALSPDEDPTEMAKQIVVGGLPERQSPILPIESELPVGFKLDSIEQPEGRGVLGDYAHTARAISETVIGLGQGMAGFLGGAATGLIELTQSPDLTNITDKDIKRAKAAAEKAAERLNLLEPQTEEAKQALAWVSEKLEPVFKTFRQMGEGPGKVLQSPALEYIGGVLAEVIGPAKLHTAIKDIKLAREFGKEIKKPRIEPEVKAAEVAPPEGFVVDKPVIESKPVDIVTERPVVESLPEAKVETAPKEIVEPGAILEPMPGLSKKLETGEGTSIKNAVTLAERESRGLSEVEVETRRSNTVAFDEGKRLIESGEIDPRILAQELVDKPRAITPEETAILTIDRQRIKTDHKAAMDAVEKAKGDTIAEAEARVKLADIEEIYDLNDTAARRVGYESGASLQARKMMIDEDYSLSAMLQKQRVDSGKPVPPEMRTKLEGFSKQIEELNAKVKLQDDIISQQAAVKATQKLRFDVAKEQRQTKRIYAKEELSSEFSGLVKELNSILGGQLNVGVDPAAVLVLGKMAKNRVQSGIITVEGIVDSIYVEVQKMGVDLSKRDIRDAFSGYGITSQMSKEALAVQLRELKRQARLMSALEDAKAAQVPLKSGLQRDQPSAMVRALDKQVKQAMKESGVDNTKEIALKSFKTRTANRIKELEAKLESGDFTTAPKKKTTLDAEAMNLQFQRDKVIKKYHEAVYMDQVKNRTLPQKIVAGVAEAMNLSRAIKTSFDLSASLRQGGLLHFGDPRLIVNSTKGMLEALKSEKGQYAVEKAIQERPNYPLYKEGKLFLSEHGVKLSEMEENYMSRHADKIPGVGASQRAYIATLNVLRADKFDQLVANLSRTEKPTPVELKAIGTFVNEFTGRGSVKGSENALVGMNTIFFAPRYVLSRFQVLAGHPMWGGTARTRVLFAKEYAKTLTGIGVVLGMGLAAGGTIETDPRSSDVGKIRFGKTRIDPFAGLSQTTAFVGKESLGASKSPQGKINPLRENYVYGVHNPKISYGGDNSASVIGRFLRSKLSPVVGTVVTQLAGEDVVGNKVTAKDIPEQLLAPISFNDIYATMKFQGVPAGTALGILSLWGMGIQSYDTKKKGAW</sequence>
<protein>
    <submittedName>
        <fullName evidence="1">Putative von Willebrand domain containing protein</fullName>
    </submittedName>
</protein>
<gene>
    <name evidence="1" type="ORF">MM415B00324_0032</name>
</gene>
<reference evidence="1" key="1">
    <citation type="submission" date="2020-03" db="EMBL/GenBank/DDBJ databases">
        <title>The deep terrestrial virosphere.</title>
        <authorList>
            <person name="Holmfeldt K."/>
            <person name="Nilsson E."/>
            <person name="Simone D."/>
            <person name="Lopez-Fernandez M."/>
            <person name="Wu X."/>
            <person name="de Brujin I."/>
            <person name="Lundin D."/>
            <person name="Andersson A."/>
            <person name="Bertilsson S."/>
            <person name="Dopson M."/>
        </authorList>
    </citation>
    <scope>NUCLEOTIDE SEQUENCE</scope>
    <source>
        <strain evidence="1">MM415B00324</strain>
    </source>
</reference>
<dbReference type="EMBL" id="MT141562">
    <property type="protein sequence ID" value="QJA43202.1"/>
    <property type="molecule type" value="Genomic_DNA"/>
</dbReference>